<name>A0A5B0V8Z0_9GAMM</name>
<protein>
    <recommendedName>
        <fullName evidence="1">Primase C-terminal 1 domain-containing protein</fullName>
    </recommendedName>
</protein>
<dbReference type="Proteomes" id="UP000323161">
    <property type="component" value="Unassembled WGS sequence"/>
</dbReference>
<dbReference type="EMBL" id="VTUU01000013">
    <property type="protein sequence ID" value="KAA1171037.1"/>
    <property type="molecule type" value="Genomic_DNA"/>
</dbReference>
<dbReference type="Pfam" id="PF03090">
    <property type="entry name" value="Replicase"/>
    <property type="match status" value="1"/>
</dbReference>
<sequence length="307" mass="33928">MGAIDLFQQRLGRRPYCGDNLATDGLYRLPLASAMTHRLIQPNTAKRVAALCFDIDRNGAALDWYDRHAPAPNLSVMNPANGHAHLIYLLSAPVAVSDAARIKPVQYLAAIQEGLRSTLEADRGYSGLVVKNPANDYWITREWNADPYGLDELADCVVLPSPAELRRRASESDYAGLGRNCTLFEMVRKRAYSLVRDYWRPGGAIPFASAVVEVAEAENTQFSTPLSASECRAIARSVSRWVWQRFNPAEFRAIQAARGSKKGARTKAQLLPSVIEMASQGVPQRVIADTLGISQKTVSNWIKSIRE</sequence>
<dbReference type="Pfam" id="PF08708">
    <property type="entry name" value="PriCT_1"/>
    <property type="match status" value="1"/>
</dbReference>
<dbReference type="InterPro" id="IPR014820">
    <property type="entry name" value="PriCT_1"/>
</dbReference>
<keyword evidence="3" id="KW-1185">Reference proteome</keyword>
<evidence type="ECO:0000259" key="1">
    <source>
        <dbReference type="Pfam" id="PF08708"/>
    </source>
</evidence>
<gene>
    <name evidence="2" type="ORF">FWJ25_17810</name>
</gene>
<feature type="domain" description="Primase C-terminal 1" evidence="1">
    <location>
        <begin position="176"/>
        <end position="244"/>
    </location>
</feature>
<reference evidence="2 3" key="1">
    <citation type="submission" date="2019-08" db="EMBL/GenBank/DDBJ databases">
        <title>Marinobacter ZYF650 sp. nov., a marine bacterium isolated from seawater of the Mariana trench.</title>
        <authorList>
            <person name="Ahmad W."/>
        </authorList>
    </citation>
    <scope>NUCLEOTIDE SEQUENCE [LARGE SCALE GENOMIC DNA]</scope>
    <source>
        <strain evidence="2 3">ZYF650</strain>
    </source>
</reference>
<organism evidence="2 3">
    <name type="scientific">Marinobacter salinexigens</name>
    <dbReference type="NCBI Taxonomy" id="2919747"/>
    <lineage>
        <taxon>Bacteria</taxon>
        <taxon>Pseudomonadati</taxon>
        <taxon>Pseudomonadota</taxon>
        <taxon>Gammaproteobacteria</taxon>
        <taxon>Pseudomonadales</taxon>
        <taxon>Marinobacteraceae</taxon>
        <taxon>Marinobacter</taxon>
    </lineage>
</organism>
<dbReference type="Gene3D" id="1.10.10.10">
    <property type="entry name" value="Winged helix-like DNA-binding domain superfamily/Winged helix DNA-binding domain"/>
    <property type="match status" value="1"/>
</dbReference>
<evidence type="ECO:0000313" key="2">
    <source>
        <dbReference type="EMBL" id="KAA1171037.1"/>
    </source>
</evidence>
<dbReference type="Pfam" id="PF13384">
    <property type="entry name" value="HTH_23"/>
    <property type="match status" value="1"/>
</dbReference>
<dbReference type="Gene3D" id="1.10.340.50">
    <property type="match status" value="1"/>
</dbReference>
<comment type="caution">
    <text evidence="2">The sequence shown here is derived from an EMBL/GenBank/DDBJ whole genome shotgun (WGS) entry which is preliminary data.</text>
</comment>
<dbReference type="AlphaFoldDB" id="A0A5B0V8Z0"/>
<evidence type="ECO:0000313" key="3">
    <source>
        <dbReference type="Proteomes" id="UP000323161"/>
    </source>
</evidence>
<dbReference type="RefSeq" id="WP_149601615.1">
    <property type="nucleotide sequence ID" value="NZ_VTUU01000013.1"/>
</dbReference>
<dbReference type="InterPro" id="IPR004322">
    <property type="entry name" value="Plasmid_replicase_bac"/>
</dbReference>
<proteinExistence type="predicted"/>
<dbReference type="InterPro" id="IPR036388">
    <property type="entry name" value="WH-like_DNA-bd_sf"/>
</dbReference>
<accession>A0A5B0V8Z0</accession>